<evidence type="ECO:0008006" key="4">
    <source>
        <dbReference type="Google" id="ProtNLM"/>
    </source>
</evidence>
<feature type="region of interest" description="Disordered" evidence="1">
    <location>
        <begin position="67"/>
        <end position="102"/>
    </location>
</feature>
<dbReference type="GeneID" id="59234921"/>
<reference evidence="2 3" key="1">
    <citation type="submission" date="2020-07" db="EMBL/GenBank/DDBJ databases">
        <title>The yeast mating-type switching endonuclease HO is a domesticated member of an unorthodox homing genetic element family.</title>
        <authorList>
            <person name="Coughlan A.Y."/>
            <person name="Lombardi L."/>
            <person name="Braun-Galleani S."/>
            <person name="Martos A.R."/>
            <person name="Galeote V."/>
            <person name="Bigey F."/>
            <person name="Dequin S."/>
            <person name="Byrne K.P."/>
            <person name="Wolfe K.H."/>
        </authorList>
    </citation>
    <scope>NUCLEOTIDE SEQUENCE [LARGE SCALE GENOMIC DNA]</scope>
    <source>
        <strain evidence="2 3">NRRL Y-6702</strain>
    </source>
</reference>
<feature type="compositionally biased region" description="Polar residues" evidence="1">
    <location>
        <begin position="71"/>
        <end position="102"/>
    </location>
</feature>
<accession>A0A7H9AXX2</accession>
<sequence length="254" mass="28773">MAGGQSMNYSKLFSRLINKNGQMDDTIASFLYYMFPKEMFVRALSLIESSNMFIYAFDIQEVNSRAMEPSDSASTNPDESVRQNSSESTSFVPANKPSSPHSATTHVLVAPIYENDSELLYRLIVKADSDTDPSVYVDLTNWFCSCEEFANGFLEHGLNGTSKEDDIAQRLTREVTELQDFSDDRFAQLDAHSLSKQRYFHHDKVMCPHLLAFSILLRSSPSVLQYFAVNKGQVLLIPITNMDEWLKLHINIVA</sequence>
<dbReference type="EMBL" id="CP058605">
    <property type="protein sequence ID" value="QLG71260.1"/>
    <property type="molecule type" value="Genomic_DNA"/>
</dbReference>
<dbReference type="Proteomes" id="UP000509704">
    <property type="component" value="Chromosome 2"/>
</dbReference>
<name>A0A7H9AXX2_ZYGMR</name>
<evidence type="ECO:0000256" key="1">
    <source>
        <dbReference type="SAM" id="MobiDB-lite"/>
    </source>
</evidence>
<organism evidence="2 3">
    <name type="scientific">Zygotorulaspora mrakii</name>
    <name type="common">Zygosaccharomyces mrakii</name>
    <dbReference type="NCBI Taxonomy" id="42260"/>
    <lineage>
        <taxon>Eukaryota</taxon>
        <taxon>Fungi</taxon>
        <taxon>Dikarya</taxon>
        <taxon>Ascomycota</taxon>
        <taxon>Saccharomycotina</taxon>
        <taxon>Saccharomycetes</taxon>
        <taxon>Saccharomycetales</taxon>
        <taxon>Saccharomycetaceae</taxon>
        <taxon>Zygotorulaspora</taxon>
    </lineage>
</organism>
<protein>
    <recommendedName>
        <fullName evidence="4">Suppressor of hydroxyurea sensitivity protein 2</fullName>
    </recommendedName>
</protein>
<keyword evidence="3" id="KW-1185">Reference proteome</keyword>
<evidence type="ECO:0000313" key="2">
    <source>
        <dbReference type="EMBL" id="QLG71260.1"/>
    </source>
</evidence>
<dbReference type="AlphaFoldDB" id="A0A7H9AXX2"/>
<dbReference type="KEGG" id="zmk:HG535_0B02990"/>
<gene>
    <name evidence="2" type="ORF">HG535_0B02990</name>
</gene>
<evidence type="ECO:0000313" key="3">
    <source>
        <dbReference type="Proteomes" id="UP000509704"/>
    </source>
</evidence>
<dbReference type="OrthoDB" id="4066852at2759"/>
<dbReference type="RefSeq" id="XP_037142988.1">
    <property type="nucleotide sequence ID" value="XM_037287093.1"/>
</dbReference>
<proteinExistence type="predicted"/>